<name>A0ACD5FRW0_9CAUD</name>
<evidence type="ECO:0000313" key="1">
    <source>
        <dbReference type="EMBL" id="XKX17563.1"/>
    </source>
</evidence>
<organism evidence="1 2">
    <name type="scientific">Klebsiella phage phi1_175008</name>
    <dbReference type="NCBI Taxonomy" id="3127744"/>
    <lineage>
        <taxon>Viruses</taxon>
        <taxon>Duplodnaviria</taxon>
        <taxon>Heunggongvirae</taxon>
        <taxon>Uroviricota</taxon>
        <taxon>Caudoviricetes</taxon>
        <taxon>Stephanstirmvirinae</taxon>
    </lineage>
</organism>
<protein>
    <submittedName>
        <fullName evidence="1">Uncharacterized protein</fullName>
    </submittedName>
</protein>
<dbReference type="EMBL" id="PQ360875">
    <property type="protein sequence ID" value="XKX17563.1"/>
    <property type="molecule type" value="Genomic_DNA"/>
</dbReference>
<dbReference type="Proteomes" id="UP001365931">
    <property type="component" value="Segment"/>
</dbReference>
<accession>A0ACD5FRW0</accession>
<reference evidence="1" key="1">
    <citation type="submission" date="2024-09" db="EMBL/GenBank/DDBJ databases">
        <title>The complete genome of Klebsiella pneumoniae phage phi1_175008.</title>
        <authorList>
            <person name="Li J."/>
            <person name="Feng Y."/>
            <person name="Zong Z."/>
        </authorList>
    </citation>
    <scope>NUCLEOTIDE SEQUENCE</scope>
</reference>
<sequence length="78" mass="9255">MSLTWYEVILCKVVKNTSETLSTLDNYGVDYLLKLYEYLSFEDYVDAMYRKDVDIKKGQQKTVQELDNAFKKMIPNQQ</sequence>
<proteinExistence type="predicted"/>
<gene>
    <name evidence="1" type="ORF">MVUOKPPV_CDS0166</name>
</gene>
<evidence type="ECO:0000313" key="2">
    <source>
        <dbReference type="Proteomes" id="UP001365931"/>
    </source>
</evidence>